<dbReference type="PRINTS" id="PR01438">
    <property type="entry name" value="UNVRSLSTRESS"/>
</dbReference>
<organism evidence="3 4">
    <name type="scientific">Glutamicibacter ardleyensis</name>
    <dbReference type="NCBI Taxonomy" id="225894"/>
    <lineage>
        <taxon>Bacteria</taxon>
        <taxon>Bacillati</taxon>
        <taxon>Actinomycetota</taxon>
        <taxon>Actinomycetes</taxon>
        <taxon>Micrococcales</taxon>
        <taxon>Micrococcaceae</taxon>
        <taxon>Glutamicibacter</taxon>
    </lineage>
</organism>
<dbReference type="PANTHER" id="PTHR46268:SF6">
    <property type="entry name" value="UNIVERSAL STRESS PROTEIN UP12"/>
    <property type="match status" value="1"/>
</dbReference>
<dbReference type="InterPro" id="IPR006016">
    <property type="entry name" value="UspA"/>
</dbReference>
<feature type="domain" description="UspA" evidence="2">
    <location>
        <begin position="2"/>
        <end position="128"/>
    </location>
</feature>
<keyword evidence="4" id="KW-1185">Reference proteome</keyword>
<evidence type="ECO:0000256" key="1">
    <source>
        <dbReference type="ARBA" id="ARBA00008791"/>
    </source>
</evidence>
<dbReference type="CDD" id="cd00293">
    <property type="entry name" value="USP-like"/>
    <property type="match status" value="1"/>
</dbReference>
<evidence type="ECO:0000313" key="4">
    <source>
        <dbReference type="Proteomes" id="UP000606115"/>
    </source>
</evidence>
<dbReference type="SUPFAM" id="SSF52402">
    <property type="entry name" value="Adenine nucleotide alpha hydrolases-like"/>
    <property type="match status" value="1"/>
</dbReference>
<protein>
    <submittedName>
        <fullName evidence="3">Universal stress protein UspA</fullName>
    </submittedName>
</protein>
<dbReference type="Proteomes" id="UP000606115">
    <property type="component" value="Unassembled WGS sequence"/>
</dbReference>
<name>A0ABQ2DI43_9MICC</name>
<evidence type="ECO:0000259" key="2">
    <source>
        <dbReference type="Pfam" id="PF00582"/>
    </source>
</evidence>
<dbReference type="PANTHER" id="PTHR46268">
    <property type="entry name" value="STRESS RESPONSE PROTEIN NHAX"/>
    <property type="match status" value="1"/>
</dbReference>
<comment type="caution">
    <text evidence="3">The sequence shown here is derived from an EMBL/GenBank/DDBJ whole genome shotgun (WGS) entry which is preliminary data.</text>
</comment>
<evidence type="ECO:0000313" key="3">
    <source>
        <dbReference type="EMBL" id="GGJ56984.1"/>
    </source>
</evidence>
<comment type="similarity">
    <text evidence="1">Belongs to the universal stress protein A family.</text>
</comment>
<sequence length="133" mass="14512">MTVVVGYLPTPQGEAALEQAIVEAQRAKVKLVVVNSSKGDALVDDRLIDAREFHLLEERLTSAGLDFWIERSTQGHDAADEVLRVAQAQRAQLIVIGLRKRTTVGKFIMGSTAQRILMQAGCPVLSVKADGTW</sequence>
<dbReference type="Pfam" id="PF00582">
    <property type="entry name" value="Usp"/>
    <property type="match status" value="1"/>
</dbReference>
<reference evidence="4" key="1">
    <citation type="journal article" date="2019" name="Int. J. Syst. Evol. Microbiol.">
        <title>The Global Catalogue of Microorganisms (GCM) 10K type strain sequencing project: providing services to taxonomists for standard genome sequencing and annotation.</title>
        <authorList>
            <consortium name="The Broad Institute Genomics Platform"/>
            <consortium name="The Broad Institute Genome Sequencing Center for Infectious Disease"/>
            <person name="Wu L."/>
            <person name="Ma J."/>
        </authorList>
    </citation>
    <scope>NUCLEOTIDE SEQUENCE [LARGE SCALE GENOMIC DNA]</scope>
    <source>
        <strain evidence="4">CGMCC 1.3685</strain>
    </source>
</reference>
<gene>
    <name evidence="3" type="ORF">GCM10007173_14740</name>
</gene>
<dbReference type="InterPro" id="IPR014729">
    <property type="entry name" value="Rossmann-like_a/b/a_fold"/>
</dbReference>
<dbReference type="RefSeq" id="WP_188684760.1">
    <property type="nucleotide sequence ID" value="NZ_BMKX01000002.1"/>
</dbReference>
<dbReference type="Gene3D" id="3.40.50.620">
    <property type="entry name" value="HUPs"/>
    <property type="match status" value="1"/>
</dbReference>
<proteinExistence type="inferred from homology"/>
<dbReference type="EMBL" id="BMKX01000002">
    <property type="protein sequence ID" value="GGJ56984.1"/>
    <property type="molecule type" value="Genomic_DNA"/>
</dbReference>
<dbReference type="InterPro" id="IPR006015">
    <property type="entry name" value="Universal_stress_UspA"/>
</dbReference>
<accession>A0ABQ2DI43</accession>
<dbReference type="GeneID" id="303303842"/>